<dbReference type="Pfam" id="PF02441">
    <property type="entry name" value="Flavoprotein"/>
    <property type="match status" value="1"/>
</dbReference>
<keyword evidence="3" id="KW-1185">Reference proteome</keyword>
<dbReference type="PANTHER" id="PTHR14359">
    <property type="entry name" value="HOMO-OLIGOMERIC FLAVIN CONTAINING CYS DECARBOXYLASE FAMILY"/>
    <property type="match status" value="1"/>
</dbReference>
<gene>
    <name evidence="2" type="ORF">GCM10023191_101610</name>
</gene>
<reference evidence="3" key="1">
    <citation type="journal article" date="2019" name="Int. J. Syst. Evol. Microbiol.">
        <title>The Global Catalogue of Microorganisms (GCM) 10K type strain sequencing project: providing services to taxonomists for standard genome sequencing and annotation.</title>
        <authorList>
            <consortium name="The Broad Institute Genomics Platform"/>
            <consortium name="The Broad Institute Genome Sequencing Center for Infectious Disease"/>
            <person name="Wu L."/>
            <person name="Ma J."/>
        </authorList>
    </citation>
    <scope>NUCLEOTIDE SEQUENCE [LARGE SCALE GENOMIC DNA]</scope>
    <source>
        <strain evidence="3">JCM 17933</strain>
    </source>
</reference>
<evidence type="ECO:0000259" key="1">
    <source>
        <dbReference type="Pfam" id="PF02441"/>
    </source>
</evidence>
<dbReference type="EMBL" id="BAABHF010000085">
    <property type="protein sequence ID" value="GAA4522354.1"/>
    <property type="molecule type" value="Genomic_DNA"/>
</dbReference>
<dbReference type="Gene3D" id="3.40.50.1950">
    <property type="entry name" value="Flavin prenyltransferase-like"/>
    <property type="match status" value="1"/>
</dbReference>
<dbReference type="SUPFAM" id="SSF52507">
    <property type="entry name" value="Homo-oligomeric flavin-containing Cys decarboxylases, HFCD"/>
    <property type="match status" value="1"/>
</dbReference>
<evidence type="ECO:0000313" key="3">
    <source>
        <dbReference type="Proteomes" id="UP001500503"/>
    </source>
</evidence>
<evidence type="ECO:0000313" key="2">
    <source>
        <dbReference type="EMBL" id="GAA4522354.1"/>
    </source>
</evidence>
<dbReference type="PANTHER" id="PTHR14359:SF6">
    <property type="entry name" value="PHOSPHOPANTOTHENOYLCYSTEINE DECARBOXYLASE"/>
    <property type="match status" value="1"/>
</dbReference>
<name>A0ABP8R9J9_9ACTN</name>
<accession>A0ABP8R9J9</accession>
<feature type="domain" description="Flavoprotein" evidence="1">
    <location>
        <begin position="14"/>
        <end position="142"/>
    </location>
</feature>
<sequence length="186" mass="19472">MRDAEGMTAPVLYVIVCACPPARGVGELVGLAKERGWDTCVLTTPSARRFVDVEELVALTGHPVRSEYKHPDEPDVLPPADAVIVAPATVNTINKWAAGICDTLALGVLVEGIGLGLPIVAVPSSNRAHTSHPAFVENIARLRSWGVTVIWETGGYPVHDPATGSNTAPIPWKAALDAIAVKTGSG</sequence>
<dbReference type="PROSITE" id="PS51257">
    <property type="entry name" value="PROKAR_LIPOPROTEIN"/>
    <property type="match status" value="1"/>
</dbReference>
<dbReference type="InterPro" id="IPR036551">
    <property type="entry name" value="Flavin_trans-like"/>
</dbReference>
<protein>
    <submittedName>
        <fullName evidence="2">Flavoprotein</fullName>
    </submittedName>
</protein>
<comment type="caution">
    <text evidence="2">The sequence shown here is derived from an EMBL/GenBank/DDBJ whole genome shotgun (WGS) entry which is preliminary data.</text>
</comment>
<dbReference type="InterPro" id="IPR003382">
    <property type="entry name" value="Flavoprotein"/>
</dbReference>
<proteinExistence type="predicted"/>
<organism evidence="2 3">
    <name type="scientific">Actinoallomurus oryzae</name>
    <dbReference type="NCBI Taxonomy" id="502180"/>
    <lineage>
        <taxon>Bacteria</taxon>
        <taxon>Bacillati</taxon>
        <taxon>Actinomycetota</taxon>
        <taxon>Actinomycetes</taxon>
        <taxon>Streptosporangiales</taxon>
        <taxon>Thermomonosporaceae</taxon>
        <taxon>Actinoallomurus</taxon>
    </lineage>
</organism>
<dbReference type="Proteomes" id="UP001500503">
    <property type="component" value="Unassembled WGS sequence"/>
</dbReference>